<dbReference type="Pfam" id="PF07176">
    <property type="entry name" value="DUF1400"/>
    <property type="match status" value="1"/>
</dbReference>
<evidence type="ECO:0000259" key="2">
    <source>
        <dbReference type="Pfam" id="PF07176"/>
    </source>
</evidence>
<name>A0ABY5AR68_9CYAN</name>
<evidence type="ECO:0000313" key="4">
    <source>
        <dbReference type="Proteomes" id="UP001056708"/>
    </source>
</evidence>
<dbReference type="EMBL" id="CP098611">
    <property type="protein sequence ID" value="USR91266.1"/>
    <property type="molecule type" value="Genomic_DNA"/>
</dbReference>
<feature type="signal peptide" evidence="1">
    <location>
        <begin position="1"/>
        <end position="30"/>
    </location>
</feature>
<keyword evidence="1" id="KW-0732">Signal</keyword>
<accession>A0ABY5AR68</accession>
<feature type="chain" id="PRO_5047429693" evidence="1">
    <location>
        <begin position="31"/>
        <end position="248"/>
    </location>
</feature>
<dbReference type="RefSeq" id="WP_252663296.1">
    <property type="nucleotide sequence ID" value="NZ_CP098611.1"/>
</dbReference>
<keyword evidence="3" id="KW-0378">Hydrolase</keyword>
<evidence type="ECO:0000256" key="1">
    <source>
        <dbReference type="SAM" id="SignalP"/>
    </source>
</evidence>
<gene>
    <name evidence="3" type="ORF">NEA10_00550</name>
</gene>
<evidence type="ECO:0000313" key="3">
    <source>
        <dbReference type="EMBL" id="USR91266.1"/>
    </source>
</evidence>
<feature type="domain" description="DUF1400" evidence="2">
    <location>
        <begin position="32"/>
        <end position="165"/>
    </location>
</feature>
<keyword evidence="4" id="KW-1185">Reference proteome</keyword>
<proteinExistence type="predicted"/>
<dbReference type="GO" id="GO:0016787">
    <property type="term" value="F:hydrolase activity"/>
    <property type="evidence" value="ECO:0007669"/>
    <property type="project" value="UniProtKB-KW"/>
</dbReference>
<sequence length="248" mass="27216">MTKLLSPSLGRTLAAGAGAMLLLWSAPAEALETIIIRYNQDEVTVTLDDILNFGRTGDLPELEQLLVDQDDILQDAAQDVLNVLQAALTQEVRLGSRLRQDIANFLNSSTGEFVVLQLNRVISSADDTDNIDSLRSALINVYETNEFVSFLTLLEAFPEPVVRVNATGLQGVVRDVDLFVNQIEPALNVIRDLLQDFVCEPRSQSDLPGESEPVATLEVEGNDLEVYRSDSGLILEPSHSQFAQTPVH</sequence>
<dbReference type="InterPro" id="IPR010802">
    <property type="entry name" value="DUF1400"/>
</dbReference>
<protein>
    <submittedName>
        <fullName evidence="3">Alpha/beta hydrolase</fullName>
    </submittedName>
</protein>
<reference evidence="3" key="1">
    <citation type="submission" date="2022-06" db="EMBL/GenBank/DDBJ databases">
        <title>Genome sequence of Phormidium yuhuli AB48 isolated from an industrial photobioreactor environment.</title>
        <authorList>
            <person name="Qiu Y."/>
            <person name="Noonan A.J.C."/>
            <person name="Dofher K."/>
            <person name="Koch M."/>
            <person name="Kieft B."/>
            <person name="Lin X."/>
            <person name="Ziels R.M."/>
            <person name="Hallam S.J."/>
        </authorList>
    </citation>
    <scope>NUCLEOTIDE SEQUENCE</scope>
    <source>
        <strain evidence="3">AB48</strain>
    </source>
</reference>
<organism evidence="3 4">
    <name type="scientific">Phormidium yuhuli AB48</name>
    <dbReference type="NCBI Taxonomy" id="2940671"/>
    <lineage>
        <taxon>Bacteria</taxon>
        <taxon>Bacillati</taxon>
        <taxon>Cyanobacteriota</taxon>
        <taxon>Cyanophyceae</taxon>
        <taxon>Oscillatoriophycideae</taxon>
        <taxon>Oscillatoriales</taxon>
        <taxon>Oscillatoriaceae</taxon>
        <taxon>Phormidium</taxon>
        <taxon>Phormidium yuhuli</taxon>
    </lineage>
</organism>
<dbReference type="Proteomes" id="UP001056708">
    <property type="component" value="Chromosome"/>
</dbReference>